<dbReference type="SUPFAM" id="SSF53335">
    <property type="entry name" value="S-adenosyl-L-methionine-dependent methyltransferases"/>
    <property type="match status" value="1"/>
</dbReference>
<evidence type="ECO:0000313" key="2">
    <source>
        <dbReference type="EMBL" id="AGC71603.1"/>
    </source>
</evidence>
<dbReference type="SUPFAM" id="SSF53448">
    <property type="entry name" value="Nucleotide-diphospho-sugar transferases"/>
    <property type="match status" value="1"/>
</dbReference>
<dbReference type="CDD" id="cd04179">
    <property type="entry name" value="DPM_DPG-synthase_like"/>
    <property type="match status" value="1"/>
</dbReference>
<dbReference type="InterPro" id="IPR029044">
    <property type="entry name" value="Nucleotide-diphossugar_trans"/>
</dbReference>
<dbReference type="InterPro" id="IPR029063">
    <property type="entry name" value="SAM-dependent_MTases_sf"/>
</dbReference>
<dbReference type="AlphaFoldDB" id="L7VX01"/>
<dbReference type="Pfam" id="PF00535">
    <property type="entry name" value="Glycos_transf_2"/>
    <property type="match status" value="1"/>
</dbReference>
<dbReference type="Gene3D" id="3.40.50.150">
    <property type="entry name" value="Vaccinia Virus protein VP39"/>
    <property type="match status" value="1"/>
</dbReference>
<dbReference type="InterPro" id="IPR001173">
    <property type="entry name" value="Glyco_trans_2-like"/>
</dbReference>
<organism evidence="2">
    <name type="scientific">uncultured bacterium A1Q1_fos_1053</name>
    <dbReference type="NCBI Taxonomy" id="1256539"/>
    <lineage>
        <taxon>Bacteria</taxon>
        <taxon>environmental samples</taxon>
    </lineage>
</organism>
<reference evidence="2" key="1">
    <citation type="submission" date="2012-09" db="EMBL/GenBank/DDBJ databases">
        <title>Metagenomic Characterization of a Microbial Community in Wastewater Detects High Levels of Antibiotic Resistance.</title>
        <authorList>
            <person name="Abrams M."/>
            <person name="Caldwell A."/>
            <person name="Vandaei E."/>
            <person name="Lee W."/>
            <person name="Perrott J."/>
            <person name="Khan S.Y."/>
            <person name="Ta J."/>
            <person name="Romero D."/>
            <person name="Nguyen V."/>
            <person name="Pourmand N."/>
            <person name="Ouverney C.C."/>
        </authorList>
    </citation>
    <scope>NUCLEOTIDE SEQUENCE</scope>
</reference>
<name>L7VX01_9BACT</name>
<dbReference type="CDD" id="cd02440">
    <property type="entry name" value="AdoMet_MTases"/>
    <property type="match status" value="1"/>
</dbReference>
<accession>L7VX01</accession>
<sequence>MASPKIGVLVVAYNAETTLEATLNRLPQSFVDRLDHILVADDASADQTYEVGMRVKDTTNLPMTVIKHRQNRGYGGNQKHGYRWAIDNGLDIVVLLHGDGQYAPEVIEQIVAPLESGEADAVFGSRMLERGQALKGGMPLYKFVGNKILTAFQNAMAGTSLSEWHSGYRAYRVDALQDIDFESFTDVFNFDTQIILELNRVQKRIVEVPIPTFYGDEICYVNGLGYAKDVVVDVLRHKLRNAGFSRRHQTSAIESYRLKLSPHSSHGRLLSWLEWEQPLKILDAGCSDGQFGQLVRDKGHTVTGIDIVKHDGVAERLDSFVETDLNSPLPAELHGKFNVVVAADIIEHVADPARLVIDLKATLAESGRIYLSVPNVSHWYPRSRIALGRFDYDERGPLDRTHLRFFTRRTLERLIRECGLQILTREVVGAPIDIIGPEVGLPKVASRWWSLADRQLSRIWPTMFGYQMLYELKAR</sequence>
<feature type="domain" description="Glycosyltransferase 2-like" evidence="1">
    <location>
        <begin position="8"/>
        <end position="179"/>
    </location>
</feature>
<dbReference type="Gene3D" id="3.90.550.10">
    <property type="entry name" value="Spore Coat Polysaccharide Biosynthesis Protein SpsA, Chain A"/>
    <property type="match status" value="1"/>
</dbReference>
<dbReference type="PANTHER" id="PTHR48090">
    <property type="entry name" value="UNDECAPRENYL-PHOSPHATE 4-DEOXY-4-FORMAMIDO-L-ARABINOSE TRANSFERASE-RELATED"/>
    <property type="match status" value="1"/>
</dbReference>
<evidence type="ECO:0000259" key="1">
    <source>
        <dbReference type="Pfam" id="PF00535"/>
    </source>
</evidence>
<protein>
    <recommendedName>
        <fullName evidence="1">Glycosyltransferase 2-like domain-containing protein</fullName>
    </recommendedName>
</protein>
<dbReference type="Pfam" id="PF13489">
    <property type="entry name" value="Methyltransf_23"/>
    <property type="match status" value="1"/>
</dbReference>
<proteinExistence type="predicted"/>
<dbReference type="EMBL" id="JX649877">
    <property type="protein sequence ID" value="AGC71603.1"/>
    <property type="molecule type" value="Genomic_DNA"/>
</dbReference>
<dbReference type="InterPro" id="IPR050256">
    <property type="entry name" value="Glycosyltransferase_2"/>
</dbReference>
<dbReference type="PANTHER" id="PTHR48090:SF7">
    <property type="entry name" value="RFBJ PROTEIN"/>
    <property type="match status" value="1"/>
</dbReference>